<dbReference type="InterPro" id="IPR052538">
    <property type="entry name" value="Flavonoid_dioxygenase-like"/>
</dbReference>
<dbReference type="InterPro" id="IPR014710">
    <property type="entry name" value="RmlC-like_jellyroll"/>
</dbReference>
<reference evidence="2" key="1">
    <citation type="journal article" date="2020" name="mSystems">
        <title>Genome- and Community-Level Interaction Insights into Carbon Utilization and Element Cycling Functions of Hydrothermarchaeota in Hydrothermal Sediment.</title>
        <authorList>
            <person name="Zhou Z."/>
            <person name="Liu Y."/>
            <person name="Xu W."/>
            <person name="Pan J."/>
            <person name="Luo Z.H."/>
            <person name="Li M."/>
        </authorList>
    </citation>
    <scope>NUCLEOTIDE SEQUENCE [LARGE SCALE GENOMIC DNA]</scope>
    <source>
        <strain evidence="2">SpSt-26</strain>
    </source>
</reference>
<organism evidence="2">
    <name type="scientific">Archaeoglobus fulgidus</name>
    <dbReference type="NCBI Taxonomy" id="2234"/>
    <lineage>
        <taxon>Archaea</taxon>
        <taxon>Methanobacteriati</taxon>
        <taxon>Methanobacteriota</taxon>
        <taxon>Archaeoglobi</taxon>
        <taxon>Archaeoglobales</taxon>
        <taxon>Archaeoglobaceae</taxon>
        <taxon>Archaeoglobus</taxon>
    </lineage>
</organism>
<evidence type="ECO:0000259" key="1">
    <source>
        <dbReference type="Pfam" id="PF07883"/>
    </source>
</evidence>
<dbReference type="InterPro" id="IPR013096">
    <property type="entry name" value="Cupin_2"/>
</dbReference>
<dbReference type="EMBL" id="DSLA01000040">
    <property type="protein sequence ID" value="HEH35049.1"/>
    <property type="molecule type" value="Genomic_DNA"/>
</dbReference>
<name>A0A7J2TH16_ARCFL</name>
<protein>
    <submittedName>
        <fullName evidence="2">Cupin domain-containing protein</fullName>
    </submittedName>
</protein>
<dbReference type="SUPFAM" id="SSF51182">
    <property type="entry name" value="RmlC-like cupins"/>
    <property type="match status" value="1"/>
</dbReference>
<dbReference type="PANTHER" id="PTHR43346:SF1">
    <property type="entry name" value="QUERCETIN 2,3-DIOXYGENASE-RELATED"/>
    <property type="match status" value="1"/>
</dbReference>
<dbReference type="Pfam" id="PF07883">
    <property type="entry name" value="Cupin_2"/>
    <property type="match status" value="1"/>
</dbReference>
<accession>A0A7J2TH16</accession>
<proteinExistence type="predicted"/>
<sequence length="110" mass="13138">MKLENLQWEDRGVYRVAKGFELSEDCFTQIVEVKPKKEVGKHYHEKQTEIFVILSGEAVMGIGERIYNAKTGDIFICRPKEKHWVKNYSNEPFRILVFKYNYAENDIFWE</sequence>
<dbReference type="Gene3D" id="2.60.120.10">
    <property type="entry name" value="Jelly Rolls"/>
    <property type="match status" value="1"/>
</dbReference>
<dbReference type="PANTHER" id="PTHR43346">
    <property type="entry name" value="LIGAND BINDING DOMAIN PROTEIN, PUTATIVE (AFU_ORTHOLOGUE AFUA_6G14370)-RELATED"/>
    <property type="match status" value="1"/>
</dbReference>
<comment type="caution">
    <text evidence="2">The sequence shown here is derived from an EMBL/GenBank/DDBJ whole genome shotgun (WGS) entry which is preliminary data.</text>
</comment>
<feature type="domain" description="Cupin type-2" evidence="1">
    <location>
        <begin position="30"/>
        <end position="97"/>
    </location>
</feature>
<gene>
    <name evidence="2" type="ORF">ENP88_02615</name>
</gene>
<evidence type="ECO:0000313" key="2">
    <source>
        <dbReference type="EMBL" id="HEH35049.1"/>
    </source>
</evidence>
<dbReference type="AlphaFoldDB" id="A0A7J2TH16"/>
<dbReference type="InterPro" id="IPR011051">
    <property type="entry name" value="RmlC_Cupin_sf"/>
</dbReference>